<evidence type="ECO:0000313" key="4">
    <source>
        <dbReference type="Proteomes" id="UP001517376"/>
    </source>
</evidence>
<keyword evidence="1" id="KW-0472">Membrane</keyword>
<dbReference type="NCBIfam" id="TIGR03370">
    <property type="entry name" value="VPLPA-CTERM"/>
    <property type="match status" value="1"/>
</dbReference>
<keyword evidence="2" id="KW-0732">Signal</keyword>
<keyword evidence="1" id="KW-0812">Transmembrane</keyword>
<name>A0ABW9Y3G8_9RHOB</name>
<dbReference type="EMBL" id="JAAATW010000001">
    <property type="protein sequence ID" value="NBE06484.1"/>
    <property type="molecule type" value="Genomic_DNA"/>
</dbReference>
<evidence type="ECO:0000256" key="2">
    <source>
        <dbReference type="SAM" id="SignalP"/>
    </source>
</evidence>
<evidence type="ECO:0000313" key="3">
    <source>
        <dbReference type="EMBL" id="NBE06484.1"/>
    </source>
</evidence>
<feature type="signal peptide" evidence="2">
    <location>
        <begin position="1"/>
        <end position="24"/>
    </location>
</feature>
<feature type="transmembrane region" description="Helical" evidence="1">
    <location>
        <begin position="183"/>
        <end position="203"/>
    </location>
</feature>
<keyword evidence="1" id="KW-1133">Transmembrane helix</keyword>
<protein>
    <submittedName>
        <fullName evidence="3">VPLPA-CTERM sorting domain-containing protein</fullName>
    </submittedName>
</protein>
<reference evidence="4" key="1">
    <citation type="submission" date="2020-01" db="EMBL/GenBank/DDBJ databases">
        <title>Sphingomonas sp. strain CSW-10.</title>
        <authorList>
            <person name="Chen W.-M."/>
        </authorList>
    </citation>
    <scope>NUCLEOTIDE SEQUENCE [LARGE SCALE GENOMIC DNA]</scope>
    <source>
        <strain evidence="4">CCP-1</strain>
    </source>
</reference>
<accession>A0ABW9Y3G8</accession>
<evidence type="ECO:0000256" key="1">
    <source>
        <dbReference type="SAM" id="Phobius"/>
    </source>
</evidence>
<dbReference type="RefSeq" id="WP_161765480.1">
    <property type="nucleotide sequence ID" value="NZ_JAAATW010000001.1"/>
</dbReference>
<proteinExistence type="predicted"/>
<dbReference type="Proteomes" id="UP001517376">
    <property type="component" value="Unassembled WGS sequence"/>
</dbReference>
<organism evidence="3 4">
    <name type="scientific">Paragemmobacter ruber</name>
    <dbReference type="NCBI Taxonomy" id="1985673"/>
    <lineage>
        <taxon>Bacteria</taxon>
        <taxon>Pseudomonadati</taxon>
        <taxon>Pseudomonadota</taxon>
        <taxon>Alphaproteobacteria</taxon>
        <taxon>Rhodobacterales</taxon>
        <taxon>Paracoccaceae</taxon>
        <taxon>Paragemmobacter</taxon>
    </lineage>
</organism>
<keyword evidence="4" id="KW-1185">Reference proteome</keyword>
<dbReference type="InterPro" id="IPR022472">
    <property type="entry name" value="VPLPA-CTERM"/>
</dbReference>
<comment type="caution">
    <text evidence="3">The sequence shown here is derived from an EMBL/GenBank/DDBJ whole genome shotgun (WGS) entry which is preliminary data.</text>
</comment>
<feature type="chain" id="PRO_5045302517" evidence="2">
    <location>
        <begin position="25"/>
        <end position="212"/>
    </location>
</feature>
<gene>
    <name evidence="3" type="ORF">GU920_02990</name>
</gene>
<sequence length="212" mass="21353">MFKYAKTCLQALAAAVVIGSAAQAAPVNFAVNTAASSVTISNCRVADGTSSGCIATGALAPSLIASPNIVVTPNTGPVFFNLFRITSAQIDPFVPDLFDITGTLSFLSPAVTFIGGGEGSGFTTDFSGRFNNGNLVWDAIAPINVPGVGLVTVTFANAGPVVFGAGVNNPNVRNVIIQGSISVVPLPAGVLLLGTALIGLAGLSRRRKFAAA</sequence>